<keyword evidence="1" id="KW-0472">Membrane</keyword>
<sequence length="65" mass="6077">MVAASVVVVAASVVVVAASVVVVAASVVVVAASVVVVVDSPPPSGAQMCDRLNSSVSGLAGVATT</sequence>
<proteinExistence type="predicted"/>
<dbReference type="EMBL" id="CAEZYF010000007">
    <property type="protein sequence ID" value="CAB4722644.1"/>
    <property type="molecule type" value="Genomic_DNA"/>
</dbReference>
<evidence type="ECO:0000313" key="3">
    <source>
        <dbReference type="EMBL" id="CAB4852555.1"/>
    </source>
</evidence>
<accession>A0A6J7C5E5</accession>
<keyword evidence="1" id="KW-1133">Transmembrane helix</keyword>
<name>A0A6J7C5E5_9ZZZZ</name>
<organism evidence="3">
    <name type="scientific">freshwater metagenome</name>
    <dbReference type="NCBI Taxonomy" id="449393"/>
    <lineage>
        <taxon>unclassified sequences</taxon>
        <taxon>metagenomes</taxon>
        <taxon>ecological metagenomes</taxon>
    </lineage>
</organism>
<protein>
    <submittedName>
        <fullName evidence="3">Unannotated protein</fullName>
    </submittedName>
</protein>
<evidence type="ECO:0000256" key="1">
    <source>
        <dbReference type="SAM" id="Phobius"/>
    </source>
</evidence>
<reference evidence="3" key="1">
    <citation type="submission" date="2020-05" db="EMBL/GenBank/DDBJ databases">
        <authorList>
            <person name="Chiriac C."/>
            <person name="Salcher M."/>
            <person name="Ghai R."/>
            <person name="Kavagutti S V."/>
        </authorList>
    </citation>
    <scope>NUCLEOTIDE SEQUENCE</scope>
</reference>
<dbReference type="AlphaFoldDB" id="A0A6J7C5E5"/>
<feature type="transmembrane region" description="Helical" evidence="1">
    <location>
        <begin position="6"/>
        <end position="38"/>
    </location>
</feature>
<gene>
    <name evidence="2" type="ORF">UFOPK2656_01484</name>
    <name evidence="3" type="ORF">UFOPK3267_02158</name>
</gene>
<keyword evidence="1" id="KW-0812">Transmembrane</keyword>
<dbReference type="EMBL" id="CAFBIY010000138">
    <property type="protein sequence ID" value="CAB4852555.1"/>
    <property type="molecule type" value="Genomic_DNA"/>
</dbReference>
<evidence type="ECO:0000313" key="2">
    <source>
        <dbReference type="EMBL" id="CAB4722644.1"/>
    </source>
</evidence>